<dbReference type="Proteomes" id="UP000317982">
    <property type="component" value="Unassembled WGS sequence"/>
</dbReference>
<feature type="transmembrane region" description="Helical" evidence="1">
    <location>
        <begin position="43"/>
        <end position="66"/>
    </location>
</feature>
<reference evidence="2 3" key="1">
    <citation type="submission" date="2019-07" db="EMBL/GenBank/DDBJ databases">
        <title>Cryptosporangium phraense sp. nov., isolated from plant litter.</title>
        <authorList>
            <person name="Suriyachadkun C."/>
        </authorList>
    </citation>
    <scope>NUCLEOTIDE SEQUENCE [LARGE SCALE GENOMIC DNA]</scope>
    <source>
        <strain evidence="2 3">A-T 5661</strain>
    </source>
</reference>
<dbReference type="InParanoid" id="A0A545ATD5"/>
<evidence type="ECO:0000313" key="2">
    <source>
        <dbReference type="EMBL" id="TQS44511.1"/>
    </source>
</evidence>
<accession>A0A545ATD5</accession>
<organism evidence="2 3">
    <name type="scientific">Cryptosporangium phraense</name>
    <dbReference type="NCBI Taxonomy" id="2593070"/>
    <lineage>
        <taxon>Bacteria</taxon>
        <taxon>Bacillati</taxon>
        <taxon>Actinomycetota</taxon>
        <taxon>Actinomycetes</taxon>
        <taxon>Cryptosporangiales</taxon>
        <taxon>Cryptosporangiaceae</taxon>
        <taxon>Cryptosporangium</taxon>
    </lineage>
</organism>
<feature type="transmembrane region" description="Helical" evidence="1">
    <location>
        <begin position="78"/>
        <end position="103"/>
    </location>
</feature>
<gene>
    <name evidence="2" type="ORF">FL583_13700</name>
</gene>
<sequence length="113" mass="11551">MGGEARARRDRLAIAALVLGGLGFLGGLPYLDLYGVGFAFVPSGITKGLLLASCSVGGVVLGPIAFRRCERQRRRGSALALAGLVGGALGLPGLVMAISLLHVGGFGGLEFRW</sequence>
<name>A0A545ATD5_9ACTN</name>
<keyword evidence="1" id="KW-0472">Membrane</keyword>
<evidence type="ECO:0000256" key="1">
    <source>
        <dbReference type="SAM" id="Phobius"/>
    </source>
</evidence>
<dbReference type="EMBL" id="VIRS01000008">
    <property type="protein sequence ID" value="TQS44511.1"/>
    <property type="molecule type" value="Genomic_DNA"/>
</dbReference>
<dbReference type="AlphaFoldDB" id="A0A545ATD5"/>
<dbReference type="RefSeq" id="WP_142704995.1">
    <property type="nucleotide sequence ID" value="NZ_VIRS01000008.1"/>
</dbReference>
<feature type="transmembrane region" description="Helical" evidence="1">
    <location>
        <begin position="12"/>
        <end position="31"/>
    </location>
</feature>
<evidence type="ECO:0000313" key="3">
    <source>
        <dbReference type="Proteomes" id="UP000317982"/>
    </source>
</evidence>
<keyword evidence="3" id="KW-1185">Reference proteome</keyword>
<keyword evidence="1" id="KW-1133">Transmembrane helix</keyword>
<protein>
    <submittedName>
        <fullName evidence="2">Uncharacterized protein</fullName>
    </submittedName>
</protein>
<keyword evidence="1" id="KW-0812">Transmembrane</keyword>
<proteinExistence type="predicted"/>
<dbReference type="OrthoDB" id="10008196at2"/>
<comment type="caution">
    <text evidence="2">The sequence shown here is derived from an EMBL/GenBank/DDBJ whole genome shotgun (WGS) entry which is preliminary data.</text>
</comment>